<organism evidence="8 9">
    <name type="scientific">Steinernema glaseri</name>
    <dbReference type="NCBI Taxonomy" id="37863"/>
    <lineage>
        <taxon>Eukaryota</taxon>
        <taxon>Metazoa</taxon>
        <taxon>Ecdysozoa</taxon>
        <taxon>Nematoda</taxon>
        <taxon>Chromadorea</taxon>
        <taxon>Rhabditida</taxon>
        <taxon>Tylenchina</taxon>
        <taxon>Panagrolaimomorpha</taxon>
        <taxon>Strongyloidoidea</taxon>
        <taxon>Steinernematidae</taxon>
        <taxon>Steinernema</taxon>
    </lineage>
</organism>
<evidence type="ECO:0000256" key="6">
    <source>
        <dbReference type="SAM" id="Phobius"/>
    </source>
</evidence>
<evidence type="ECO:0000313" key="9">
    <source>
        <dbReference type="WBParaSite" id="L893_g32636.t1"/>
    </source>
</evidence>
<protein>
    <submittedName>
        <fullName evidence="9">Rhomboid domain-containing protein</fullName>
    </submittedName>
</protein>
<dbReference type="InterPro" id="IPR051739">
    <property type="entry name" value="Rhomboid_IM_Serine_Proteases"/>
</dbReference>
<evidence type="ECO:0000256" key="3">
    <source>
        <dbReference type="ARBA" id="ARBA00022692"/>
    </source>
</evidence>
<dbReference type="Gene3D" id="1.20.1540.10">
    <property type="entry name" value="Rhomboid-like"/>
    <property type="match status" value="1"/>
</dbReference>
<feature type="transmembrane region" description="Helical" evidence="6">
    <location>
        <begin position="120"/>
        <end position="140"/>
    </location>
</feature>
<dbReference type="PANTHER" id="PTHR45840:SF9">
    <property type="entry name" value="INACTIVE RHOMBOID-RELATED PROTEIN 2"/>
    <property type="match status" value="1"/>
</dbReference>
<dbReference type="InterPro" id="IPR022764">
    <property type="entry name" value="Peptidase_S54_rhomboid_dom"/>
</dbReference>
<reference evidence="9" key="1">
    <citation type="submission" date="2016-11" db="UniProtKB">
        <authorList>
            <consortium name="WormBaseParasite"/>
        </authorList>
    </citation>
    <scope>IDENTIFICATION</scope>
</reference>
<dbReference type="InterPro" id="IPR035952">
    <property type="entry name" value="Rhomboid-like_sf"/>
</dbReference>
<dbReference type="AlphaFoldDB" id="A0A1I8A408"/>
<keyword evidence="5 6" id="KW-0472">Membrane</keyword>
<dbReference type="SUPFAM" id="SSF144091">
    <property type="entry name" value="Rhomboid-like"/>
    <property type="match status" value="1"/>
</dbReference>
<comment type="subcellular location">
    <subcellularLocation>
        <location evidence="1">Membrane</location>
        <topology evidence="1">Multi-pass membrane protein</topology>
    </subcellularLocation>
</comment>
<keyword evidence="4 6" id="KW-1133">Transmembrane helix</keyword>
<comment type="similarity">
    <text evidence="2">Belongs to the peptidase S54 family.</text>
</comment>
<evidence type="ECO:0000256" key="5">
    <source>
        <dbReference type="ARBA" id="ARBA00023136"/>
    </source>
</evidence>
<accession>A0A1I8A408</accession>
<feature type="transmembrane region" description="Helical" evidence="6">
    <location>
        <begin position="178"/>
        <end position="197"/>
    </location>
</feature>
<evidence type="ECO:0000313" key="8">
    <source>
        <dbReference type="Proteomes" id="UP000095287"/>
    </source>
</evidence>
<dbReference type="GO" id="GO:0004252">
    <property type="term" value="F:serine-type endopeptidase activity"/>
    <property type="evidence" value="ECO:0007669"/>
    <property type="project" value="InterPro"/>
</dbReference>
<feature type="transmembrane region" description="Helical" evidence="6">
    <location>
        <begin position="209"/>
        <end position="230"/>
    </location>
</feature>
<sequence>MKSQSLIHFKDHQQLPLLPVYSDMSTVREEAKAQIVSHLPWAMLTLSIAQCALFCWYVSGSDQVLADITESAWPFSAYRSIELWRLFSYALVHVEFNHLICNVSVEIALGAYLEKTFGCFHTVCVFALGALTGSLAVGILNENDILIGASAGVCALIAAVASKHFYQLFNRHFSFCSVWWIVMFLLTVIVDVSSLMQSFNSLHNERSHFVAYFSHLGGSLAGLIYGGLHLTNTRGSQLQTVTWWSVALGYATLLSSALMLILIKSFR</sequence>
<dbReference type="PANTHER" id="PTHR45840">
    <property type="entry name" value="RHOMBOID-RELATED PROTEIN"/>
    <property type="match status" value="1"/>
</dbReference>
<evidence type="ECO:0000256" key="1">
    <source>
        <dbReference type="ARBA" id="ARBA00004141"/>
    </source>
</evidence>
<dbReference type="WBParaSite" id="L893_g32636.t1">
    <property type="protein sequence ID" value="L893_g32636.t1"/>
    <property type="gene ID" value="L893_g32636"/>
</dbReference>
<dbReference type="Pfam" id="PF01694">
    <property type="entry name" value="Rhomboid"/>
    <property type="match status" value="1"/>
</dbReference>
<name>A0A1I8A408_9BILA</name>
<keyword evidence="8" id="KW-1185">Reference proteome</keyword>
<proteinExistence type="inferred from homology"/>
<evidence type="ECO:0000256" key="4">
    <source>
        <dbReference type="ARBA" id="ARBA00022989"/>
    </source>
</evidence>
<feature type="domain" description="Peptidase S54 rhomboid" evidence="7">
    <location>
        <begin position="82"/>
        <end position="228"/>
    </location>
</feature>
<feature type="transmembrane region" description="Helical" evidence="6">
    <location>
        <begin position="242"/>
        <end position="263"/>
    </location>
</feature>
<evidence type="ECO:0000259" key="7">
    <source>
        <dbReference type="Pfam" id="PF01694"/>
    </source>
</evidence>
<feature type="transmembrane region" description="Helical" evidence="6">
    <location>
        <begin position="145"/>
        <end position="166"/>
    </location>
</feature>
<keyword evidence="3 6" id="KW-0812">Transmembrane</keyword>
<dbReference type="Proteomes" id="UP000095287">
    <property type="component" value="Unplaced"/>
</dbReference>
<evidence type="ECO:0000256" key="2">
    <source>
        <dbReference type="ARBA" id="ARBA00009045"/>
    </source>
</evidence>
<dbReference type="GO" id="GO:0016020">
    <property type="term" value="C:membrane"/>
    <property type="evidence" value="ECO:0007669"/>
    <property type="project" value="UniProtKB-SubCell"/>
</dbReference>
<feature type="transmembrane region" description="Helical" evidence="6">
    <location>
        <begin position="38"/>
        <end position="59"/>
    </location>
</feature>